<reference evidence="4 5" key="1">
    <citation type="submission" date="2024-05" db="EMBL/GenBank/DDBJ databases">
        <title>Genome sequence of Ponticoccus litoralis KCCM 90028.</title>
        <authorList>
            <person name="Kim J.M."/>
            <person name="Lee J.K."/>
            <person name="Choi B.J."/>
            <person name="Bayburt H."/>
            <person name="Baek J.H."/>
            <person name="Jeon C.O."/>
        </authorList>
    </citation>
    <scope>NUCLEOTIDE SEQUENCE [LARGE SCALE GENOMIC DNA]</scope>
    <source>
        <strain evidence="4 5">KCCM 90028</strain>
    </source>
</reference>
<comment type="caution">
    <text evidence="4">The sequence shown here is derived from an EMBL/GenBank/DDBJ whole genome shotgun (WGS) entry which is preliminary data.</text>
</comment>
<evidence type="ECO:0000313" key="4">
    <source>
        <dbReference type="EMBL" id="MEN9063160.1"/>
    </source>
</evidence>
<organism evidence="4 5">
    <name type="scientific">Ponticoccus litoralis</name>
    <dbReference type="NCBI Taxonomy" id="422297"/>
    <lineage>
        <taxon>Bacteria</taxon>
        <taxon>Pseudomonadati</taxon>
        <taxon>Pseudomonadota</taxon>
        <taxon>Alphaproteobacteria</taxon>
        <taxon>Rhodobacterales</taxon>
        <taxon>Roseobacteraceae</taxon>
        <taxon>Ponticoccus</taxon>
    </lineage>
</organism>
<dbReference type="EMBL" id="JBDNCH010000004">
    <property type="protein sequence ID" value="MEN9063160.1"/>
    <property type="molecule type" value="Genomic_DNA"/>
</dbReference>
<dbReference type="GO" id="GO:0031956">
    <property type="term" value="F:medium-chain fatty acid-CoA ligase activity"/>
    <property type="evidence" value="ECO:0007669"/>
    <property type="project" value="TreeGrafter"/>
</dbReference>
<keyword evidence="2" id="KW-0436">Ligase</keyword>
<sequence>MVQGRANDQINRNGEKISAEEVEDLLLGHEAVFDAVVVSIPDARLGERACAFVQPRGAAPSAASLRRYMRGREVAAFKIPDEIRFVDGFATTAVGKISRRQLREILRAEVLAEEKETQR</sequence>
<evidence type="ECO:0000256" key="1">
    <source>
        <dbReference type="ARBA" id="ARBA00006432"/>
    </source>
</evidence>
<dbReference type="Proteomes" id="UP001428774">
    <property type="component" value="Unassembled WGS sequence"/>
</dbReference>
<feature type="domain" description="AMP-binding enzyme C-terminal" evidence="3">
    <location>
        <begin position="21"/>
        <end position="96"/>
    </location>
</feature>
<dbReference type="InterPro" id="IPR045851">
    <property type="entry name" value="AMP-bd_C_sf"/>
</dbReference>
<gene>
    <name evidence="4" type="ORF">ABFB10_21395</name>
</gene>
<evidence type="ECO:0000259" key="3">
    <source>
        <dbReference type="Pfam" id="PF13193"/>
    </source>
</evidence>
<name>A0AAW9SRP5_9RHOB</name>
<accession>A0AAW9SRP5</accession>
<evidence type="ECO:0000313" key="5">
    <source>
        <dbReference type="Proteomes" id="UP001428774"/>
    </source>
</evidence>
<dbReference type="RefSeq" id="WP_347168610.1">
    <property type="nucleotide sequence ID" value="NZ_JBDNCH010000004.1"/>
</dbReference>
<dbReference type="Pfam" id="PF13193">
    <property type="entry name" value="AMP-binding_C"/>
    <property type="match status" value="1"/>
</dbReference>
<proteinExistence type="inferred from homology"/>
<dbReference type="PANTHER" id="PTHR43201:SF5">
    <property type="entry name" value="MEDIUM-CHAIN ACYL-COA LIGASE ACSF2, MITOCHONDRIAL"/>
    <property type="match status" value="1"/>
</dbReference>
<dbReference type="AlphaFoldDB" id="A0AAW9SRP5"/>
<dbReference type="Gene3D" id="3.30.300.30">
    <property type="match status" value="1"/>
</dbReference>
<protein>
    <recommendedName>
        <fullName evidence="3">AMP-binding enzyme C-terminal domain-containing protein</fullName>
    </recommendedName>
</protein>
<keyword evidence="5" id="KW-1185">Reference proteome</keyword>
<evidence type="ECO:0000256" key="2">
    <source>
        <dbReference type="ARBA" id="ARBA00022598"/>
    </source>
</evidence>
<dbReference type="SUPFAM" id="SSF56801">
    <property type="entry name" value="Acetyl-CoA synthetase-like"/>
    <property type="match status" value="1"/>
</dbReference>
<comment type="similarity">
    <text evidence="1">Belongs to the ATP-dependent AMP-binding enzyme family.</text>
</comment>
<dbReference type="GO" id="GO:0006631">
    <property type="term" value="P:fatty acid metabolic process"/>
    <property type="evidence" value="ECO:0007669"/>
    <property type="project" value="TreeGrafter"/>
</dbReference>
<dbReference type="InterPro" id="IPR025110">
    <property type="entry name" value="AMP-bd_C"/>
</dbReference>
<dbReference type="PANTHER" id="PTHR43201">
    <property type="entry name" value="ACYL-COA SYNTHETASE"/>
    <property type="match status" value="1"/>
</dbReference>